<evidence type="ECO:0000256" key="2">
    <source>
        <dbReference type="SAM" id="MobiDB-lite"/>
    </source>
</evidence>
<organism evidence="3">
    <name type="scientific">Hexamita inflata</name>
    <dbReference type="NCBI Taxonomy" id="28002"/>
    <lineage>
        <taxon>Eukaryota</taxon>
        <taxon>Metamonada</taxon>
        <taxon>Diplomonadida</taxon>
        <taxon>Hexamitidae</taxon>
        <taxon>Hexamitinae</taxon>
        <taxon>Hexamita</taxon>
    </lineage>
</organism>
<accession>A0AA86Q9R5</accession>
<feature type="coiled-coil region" evidence="1">
    <location>
        <begin position="589"/>
        <end position="616"/>
    </location>
</feature>
<gene>
    <name evidence="3" type="ORF">HINF_LOCUS41623</name>
    <name evidence="4" type="ORF">HINF_LOCUS48365</name>
</gene>
<evidence type="ECO:0000313" key="3">
    <source>
        <dbReference type="EMBL" id="CAI9953978.1"/>
    </source>
</evidence>
<feature type="region of interest" description="Disordered" evidence="2">
    <location>
        <begin position="845"/>
        <end position="867"/>
    </location>
</feature>
<name>A0AA86Q9R5_9EUKA</name>
<dbReference type="EMBL" id="CATOUU010000843">
    <property type="protein sequence ID" value="CAI9953978.1"/>
    <property type="molecule type" value="Genomic_DNA"/>
</dbReference>
<sequence length="950" mass="110823">MMQISEIILDQVPPEKISIPANRISLIIQFRCEPAELTDVLIQIPEEKLHKLSFTVDQNLLVIAPIIKAIQCEQIHIENQTFTQQFHFNLLSDALKRKSAVSFLNTEMSCSQINQLCESRFLTELELDNSVILRSNINANLTSFKIKNTDLKCTKNCNELKHIQILQLTTLTLANCNIKNQQLEILSAMKCLNNIDLQTNYLTAKCFDFLPNKLVKLNLANNFISDKVYEYINNFTKLEFLDLSTNIINKSIIISGVECHVNDNPRQINNLYIHKYTQLKYDSDHFMHEVETYYENLDRILTIEPKLLRQQLIANVCEKMSILQLNQLYTQDLTLFSQIIELDLSSELLVGNISTPLMNIRILTINNSQLDLLPRFKNLFQLTILDFDGRCKFLPESLRILLVPDFCGDLADLFGFSQIVIFESSKQFRCKKGDFEHFDQIPFEYVKQLNLLPINHEVVEQTEQKQASSYKNLLHQFQNKSKGLKTEYTTNTSIPVNNMKQSLIQQQYKGEVEIDKIICAERRIIPPLHNINQMNSKLINELQEKLKSKTKVEKEYEYQQYPTLNYNQPISNLQKVASNIDLALNSADIKRHINELSKIEEETNQIQNQIQVKESEYTQPLLNLSQINPQNSYNLKLSEIPNTEFKQIPQQEIQSEQNQITEEVKNEIIFNELRQTIELQNDLKNELESDQIHAEGTKTDSTKINEIQNELIKTQFERAGNVKTEFEVPLPQNIEREQIKLNYEPNIIENEAIMELNEQCQNKEYQKPNQEEIIFHLNDLNDDQECQSATKQLDSTKYAQQEKQDEKQLVNEEILKEQPQNHIKINFEQKQLSTSQNQFKSEIDKENNTNELNNDEGEQNNTEQHQSQIKYSIDRITSTQLNFINQNANLQNSEVQTDIQLSPIRKYKILETSPTIKIKGQKIHYEFAPVSQNTQQIFKETKVKIRHSKK</sequence>
<reference evidence="4 5" key="2">
    <citation type="submission" date="2024-07" db="EMBL/GenBank/DDBJ databases">
        <authorList>
            <person name="Akdeniz Z."/>
        </authorList>
    </citation>
    <scope>NUCLEOTIDE SEQUENCE [LARGE SCALE GENOMIC DNA]</scope>
</reference>
<dbReference type="Proteomes" id="UP001642409">
    <property type="component" value="Unassembled WGS sequence"/>
</dbReference>
<dbReference type="Gene3D" id="3.80.10.10">
    <property type="entry name" value="Ribonuclease Inhibitor"/>
    <property type="match status" value="1"/>
</dbReference>
<dbReference type="SUPFAM" id="SSF52047">
    <property type="entry name" value="RNI-like"/>
    <property type="match status" value="1"/>
</dbReference>
<comment type="caution">
    <text evidence="3">The sequence shown here is derived from an EMBL/GenBank/DDBJ whole genome shotgun (WGS) entry which is preliminary data.</text>
</comment>
<keyword evidence="1" id="KW-0175">Coiled coil</keyword>
<protein>
    <submittedName>
        <fullName evidence="3">Leucine-rich repeat domain superfamily</fullName>
    </submittedName>
    <submittedName>
        <fullName evidence="4">Leucine-rich_repeat domain superfamily</fullName>
    </submittedName>
</protein>
<dbReference type="AlphaFoldDB" id="A0AA86Q9R5"/>
<dbReference type="InterPro" id="IPR032675">
    <property type="entry name" value="LRR_dom_sf"/>
</dbReference>
<evidence type="ECO:0000256" key="1">
    <source>
        <dbReference type="SAM" id="Coils"/>
    </source>
</evidence>
<dbReference type="EMBL" id="CAXDID020000222">
    <property type="protein sequence ID" value="CAL6058638.1"/>
    <property type="molecule type" value="Genomic_DNA"/>
</dbReference>
<keyword evidence="5" id="KW-1185">Reference proteome</keyword>
<evidence type="ECO:0000313" key="4">
    <source>
        <dbReference type="EMBL" id="CAL6058638.1"/>
    </source>
</evidence>
<reference evidence="3" key="1">
    <citation type="submission" date="2023-06" db="EMBL/GenBank/DDBJ databases">
        <authorList>
            <person name="Kurt Z."/>
        </authorList>
    </citation>
    <scope>NUCLEOTIDE SEQUENCE</scope>
</reference>
<evidence type="ECO:0000313" key="5">
    <source>
        <dbReference type="Proteomes" id="UP001642409"/>
    </source>
</evidence>
<proteinExistence type="predicted"/>